<dbReference type="GeneID" id="118414074"/>
<dbReference type="PROSITE" id="PS50042">
    <property type="entry name" value="CNMP_BINDING_3"/>
    <property type="match status" value="1"/>
</dbReference>
<dbReference type="PANTHER" id="PTHR45638:SF19">
    <property type="entry name" value="CYCLIC NUCLEOTIDE-BINDING DOMAIN-CONTAINING PROTEIN"/>
    <property type="match status" value="1"/>
</dbReference>
<organism evidence="4 5">
    <name type="scientific">Branchiostoma floridae</name>
    <name type="common">Florida lancelet</name>
    <name type="synonym">Amphioxus</name>
    <dbReference type="NCBI Taxonomy" id="7739"/>
    <lineage>
        <taxon>Eukaryota</taxon>
        <taxon>Metazoa</taxon>
        <taxon>Chordata</taxon>
        <taxon>Cephalochordata</taxon>
        <taxon>Leptocardii</taxon>
        <taxon>Amphioxiformes</taxon>
        <taxon>Branchiostomatidae</taxon>
        <taxon>Branchiostoma</taxon>
    </lineage>
</organism>
<reference evidence="4" key="1">
    <citation type="journal article" date="2020" name="Nat. Ecol. Evol.">
        <title>Deeply conserved synteny resolves early events in vertebrate evolution.</title>
        <authorList>
            <person name="Simakov O."/>
            <person name="Marletaz F."/>
            <person name="Yue J.X."/>
            <person name="O'Connell B."/>
            <person name="Jenkins J."/>
            <person name="Brandt A."/>
            <person name="Calef R."/>
            <person name="Tung C.H."/>
            <person name="Huang T.K."/>
            <person name="Schmutz J."/>
            <person name="Satoh N."/>
            <person name="Yu J.K."/>
            <person name="Putnam N.H."/>
            <person name="Green R.E."/>
            <person name="Rokhsar D.S."/>
        </authorList>
    </citation>
    <scope>NUCLEOTIDE SEQUENCE [LARGE SCALE GENOMIC DNA]</scope>
    <source>
        <strain evidence="4">S238N-H82</strain>
    </source>
</reference>
<evidence type="ECO:0000256" key="2">
    <source>
        <dbReference type="SAM" id="MobiDB-lite"/>
    </source>
</evidence>
<dbReference type="InterPro" id="IPR050866">
    <property type="entry name" value="CNG_cation_channel"/>
</dbReference>
<gene>
    <name evidence="5" type="primary">LOC118414074</name>
</gene>
<dbReference type="AlphaFoldDB" id="A0A9J7MNG0"/>
<protein>
    <submittedName>
        <fullName evidence="5">Cyclic nucleotide-gated cation channel subunit A-like</fullName>
    </submittedName>
</protein>
<proteinExistence type="predicted"/>
<keyword evidence="1" id="KW-0406">Ion transport</keyword>
<dbReference type="PANTHER" id="PTHR45638">
    <property type="entry name" value="CYCLIC NUCLEOTIDE-GATED CATION CHANNEL SUBUNIT A"/>
    <property type="match status" value="1"/>
</dbReference>
<accession>A0A9J7MNG0</accession>
<dbReference type="SMART" id="SM00100">
    <property type="entry name" value="cNMP"/>
    <property type="match status" value="1"/>
</dbReference>
<dbReference type="Pfam" id="PF00027">
    <property type="entry name" value="cNMP_binding"/>
    <property type="match status" value="1"/>
</dbReference>
<evidence type="ECO:0000259" key="3">
    <source>
        <dbReference type="PROSITE" id="PS50042"/>
    </source>
</evidence>
<dbReference type="RefSeq" id="XP_035673731.1">
    <property type="nucleotide sequence ID" value="XM_035817838.1"/>
</dbReference>
<dbReference type="Gene3D" id="2.60.120.10">
    <property type="entry name" value="Jelly Rolls"/>
    <property type="match status" value="1"/>
</dbReference>
<keyword evidence="1" id="KW-0813">Transport</keyword>
<reference evidence="5" key="2">
    <citation type="submission" date="2025-08" db="UniProtKB">
        <authorList>
            <consortium name="RefSeq"/>
        </authorList>
    </citation>
    <scope>IDENTIFICATION</scope>
    <source>
        <strain evidence="5">S238N-H82</strain>
        <tissue evidence="5">Testes</tissue>
    </source>
</reference>
<name>A0A9J7MNG0_BRAFL</name>
<keyword evidence="1" id="KW-1071">Ligand-gated ion channel</keyword>
<evidence type="ECO:0000313" key="5">
    <source>
        <dbReference type="RefSeq" id="XP_035673731.1"/>
    </source>
</evidence>
<feature type="compositionally biased region" description="Low complexity" evidence="2">
    <location>
        <begin position="215"/>
        <end position="226"/>
    </location>
</feature>
<dbReference type="GO" id="GO:0005221">
    <property type="term" value="F:intracellularly cyclic nucleotide-activated monoatomic cation channel activity"/>
    <property type="evidence" value="ECO:0007669"/>
    <property type="project" value="InterPro"/>
</dbReference>
<dbReference type="OMA" id="ITHCELM"/>
<dbReference type="Gene3D" id="1.10.287.630">
    <property type="entry name" value="Helix hairpin bin"/>
    <property type="match status" value="1"/>
</dbReference>
<feature type="region of interest" description="Disordered" evidence="2">
    <location>
        <begin position="208"/>
        <end position="230"/>
    </location>
</feature>
<dbReference type="Proteomes" id="UP000001554">
    <property type="component" value="Chromosome 4"/>
</dbReference>
<sequence length="256" mass="29438">MTRLSKESFEENLRATKEHMKDQDVSQDLRHKVVNYYEYIWLRNRGVDVSTLFLEAPRCLQEDISYSMTKAYLEKSVLFRGLQETFLKSLSTRLRLLFFLPENYVLHRGDMGAEMYIIFRGEVESGYSKPDGEFVVEAVMSEGKVVGEMSLTYSLPRRRSVRARKHTDIFALNRRDLMDLLEDFPTVKREIEQRSIIMFGHLGAPRLKDKERRSSGSLSARKSSGLMPVNSSAQAINRARSPGANAKHTLDMALGM</sequence>
<dbReference type="InterPro" id="IPR014710">
    <property type="entry name" value="RmlC-like_jellyroll"/>
</dbReference>
<dbReference type="InterPro" id="IPR018490">
    <property type="entry name" value="cNMP-bd_dom_sf"/>
</dbReference>
<dbReference type="KEGG" id="bfo:118414074"/>
<dbReference type="CDD" id="cd00038">
    <property type="entry name" value="CAP_ED"/>
    <property type="match status" value="1"/>
</dbReference>
<evidence type="ECO:0000256" key="1">
    <source>
        <dbReference type="ARBA" id="ARBA00023286"/>
    </source>
</evidence>
<dbReference type="OrthoDB" id="415460at2759"/>
<feature type="domain" description="Cyclic nucleotide-binding" evidence="3">
    <location>
        <begin position="78"/>
        <end position="190"/>
    </location>
</feature>
<dbReference type="SUPFAM" id="SSF51206">
    <property type="entry name" value="cAMP-binding domain-like"/>
    <property type="match status" value="1"/>
</dbReference>
<evidence type="ECO:0000313" key="4">
    <source>
        <dbReference type="Proteomes" id="UP000001554"/>
    </source>
</evidence>
<keyword evidence="1" id="KW-0407">Ion channel</keyword>
<dbReference type="InterPro" id="IPR000595">
    <property type="entry name" value="cNMP-bd_dom"/>
</dbReference>
<keyword evidence="4" id="KW-1185">Reference proteome</keyword>